<protein>
    <submittedName>
        <fullName evidence="3">Zinc finger protein 326</fullName>
    </submittedName>
</protein>
<dbReference type="InterPro" id="IPR013087">
    <property type="entry name" value="Znf_C2H2_type"/>
</dbReference>
<dbReference type="GO" id="GO:0032784">
    <property type="term" value="P:regulation of DNA-templated transcription elongation"/>
    <property type="evidence" value="ECO:0007669"/>
    <property type="project" value="TreeGrafter"/>
</dbReference>
<feature type="region of interest" description="Disordered" evidence="1">
    <location>
        <begin position="1"/>
        <end position="40"/>
    </location>
</feature>
<dbReference type="GO" id="GO:0044609">
    <property type="term" value="C:DBIRD complex"/>
    <property type="evidence" value="ECO:0007669"/>
    <property type="project" value="TreeGrafter"/>
</dbReference>
<dbReference type="STRING" id="109280.ENSHCOP00000015963"/>
<feature type="region of interest" description="Disordered" evidence="1">
    <location>
        <begin position="302"/>
        <end position="322"/>
    </location>
</feature>
<dbReference type="Ensembl" id="ENSHCOT00000028278.1">
    <property type="protein sequence ID" value="ENSHCOP00000015963.1"/>
    <property type="gene ID" value="ENSHCOG00000019648.1"/>
</dbReference>
<dbReference type="PANTHER" id="PTHR12190">
    <property type="entry name" value="A-KINASE ANCHOR PROTEIN AKAP 8"/>
    <property type="match status" value="1"/>
</dbReference>
<evidence type="ECO:0000313" key="4">
    <source>
        <dbReference type="Proteomes" id="UP000264820"/>
    </source>
</evidence>
<dbReference type="GO" id="GO:0005634">
    <property type="term" value="C:nucleus"/>
    <property type="evidence" value="ECO:0007669"/>
    <property type="project" value="InterPro"/>
</dbReference>
<dbReference type="PANTHER" id="PTHR12190:SF1">
    <property type="entry name" value="DBIRD COMPLEX SUBUNIT ZNF326"/>
    <property type="match status" value="1"/>
</dbReference>
<sequence>MNPDKNVTYSNTSQLAATGTRKGVSWFSEQQRRSRVPEDLRASMMHIPTRHKAEPKGTIASSAVVTGARAAQPQTQPVQSTAGKWKSSFKLIEPENPEEASQRQSSDERTDIYDPIDPPMEDFPKVNFCEISCDSPPEQDDNPEWQRSLPEQDDNPEWQRSPTEQDDNLDWQSSPREQNGNLEWQRMSPDRSGRDSPSWMSDRAFDVHDFGPESNLGRCRLSERQSSSPDMKLTEFLQYGRSRRSFSPDSRSDGSSSLRYAPPHGGKRTNGEKMSTPDYRSPMIPRVRLSSPPLQHDYEIKEDPLEAEPEHNTKMPRTKRQMRKSVQMDQITINCDLCDVEVSNGQELEKHLQSKIHWDTMEHIQEQNNYDDMTIAFLQDVMLYKSIKCSRAIDYSTLQALQENDHMTKVSLFHCAACQVLVSTAAVAVQNHITSPEHLSNNKEFEAQQRHASLAKADTIMKELEPQFENFVKGFSQFE</sequence>
<evidence type="ECO:0000256" key="1">
    <source>
        <dbReference type="SAM" id="MobiDB-lite"/>
    </source>
</evidence>
<organism evidence="3 4">
    <name type="scientific">Hippocampus comes</name>
    <name type="common">Tiger tail seahorse</name>
    <dbReference type="NCBI Taxonomy" id="109280"/>
    <lineage>
        <taxon>Eukaryota</taxon>
        <taxon>Metazoa</taxon>
        <taxon>Chordata</taxon>
        <taxon>Craniata</taxon>
        <taxon>Vertebrata</taxon>
        <taxon>Euteleostomi</taxon>
        <taxon>Actinopterygii</taxon>
        <taxon>Neopterygii</taxon>
        <taxon>Teleostei</taxon>
        <taxon>Neoteleostei</taxon>
        <taxon>Acanthomorphata</taxon>
        <taxon>Syngnathiaria</taxon>
        <taxon>Syngnathiformes</taxon>
        <taxon>Syngnathoidei</taxon>
        <taxon>Syngnathidae</taxon>
        <taxon>Hippocampus</taxon>
    </lineage>
</organism>
<dbReference type="OrthoDB" id="9904304at2759"/>
<accession>A0A3Q2YF02</accession>
<dbReference type="KEGG" id="hcq:109520541"/>
<dbReference type="GeneTree" id="ENSGT00530000068748"/>
<keyword evidence="4" id="KW-1185">Reference proteome</keyword>
<dbReference type="GO" id="GO:0003677">
    <property type="term" value="F:DNA binding"/>
    <property type="evidence" value="ECO:0007669"/>
    <property type="project" value="InterPro"/>
</dbReference>
<dbReference type="InterPro" id="IPR007071">
    <property type="entry name" value="AKAP95"/>
</dbReference>
<dbReference type="RefSeq" id="XP_019733397.1">
    <property type="nucleotide sequence ID" value="XM_019877838.1"/>
</dbReference>
<dbReference type="PROSITE" id="PS00028">
    <property type="entry name" value="ZINC_FINGER_C2H2_1"/>
    <property type="match status" value="1"/>
</dbReference>
<feature type="domain" description="C2H2-type" evidence="2">
    <location>
        <begin position="335"/>
        <end position="357"/>
    </location>
</feature>
<dbReference type="Pfam" id="PF12874">
    <property type="entry name" value="zf-met"/>
    <property type="match status" value="1"/>
</dbReference>
<feature type="compositionally biased region" description="Polar residues" evidence="1">
    <location>
        <begin position="1"/>
        <end position="17"/>
    </location>
</feature>
<dbReference type="GeneID" id="109520541"/>
<evidence type="ECO:0000313" key="3">
    <source>
        <dbReference type="Ensembl" id="ENSHCOP00000015963.1"/>
    </source>
</evidence>
<proteinExistence type="predicted"/>
<dbReference type="Pfam" id="PF04988">
    <property type="entry name" value="AKAP95"/>
    <property type="match status" value="1"/>
</dbReference>
<feature type="compositionally biased region" description="Low complexity" evidence="1">
    <location>
        <begin position="245"/>
        <end position="259"/>
    </location>
</feature>
<feature type="compositionally biased region" description="Basic and acidic residues" evidence="1">
    <location>
        <begin position="302"/>
        <end position="313"/>
    </location>
</feature>
<dbReference type="Proteomes" id="UP000264820">
    <property type="component" value="Unplaced"/>
</dbReference>
<evidence type="ECO:0000259" key="2">
    <source>
        <dbReference type="PROSITE" id="PS00028"/>
    </source>
</evidence>
<feature type="compositionally biased region" description="Polar residues" evidence="1">
    <location>
        <begin position="72"/>
        <end position="82"/>
    </location>
</feature>
<dbReference type="AlphaFoldDB" id="A0A3Q2YF02"/>
<reference evidence="3" key="2">
    <citation type="submission" date="2025-09" db="UniProtKB">
        <authorList>
            <consortium name="Ensembl"/>
        </authorList>
    </citation>
    <scope>IDENTIFICATION</scope>
</reference>
<reference evidence="3" key="1">
    <citation type="submission" date="2025-08" db="UniProtKB">
        <authorList>
            <consortium name="Ensembl"/>
        </authorList>
    </citation>
    <scope>IDENTIFICATION</scope>
</reference>
<feature type="compositionally biased region" description="Basic and acidic residues" evidence="1">
    <location>
        <begin position="30"/>
        <end position="40"/>
    </location>
</feature>
<name>A0A3Q2YF02_HIPCM</name>
<feature type="region of interest" description="Disordered" evidence="1">
    <location>
        <begin position="69"/>
        <end position="285"/>
    </location>
</feature>
<feature type="compositionally biased region" description="Polar residues" evidence="1">
    <location>
        <begin position="170"/>
        <end position="182"/>
    </location>
</feature>